<dbReference type="PROSITE" id="PS51201">
    <property type="entry name" value="RCK_N"/>
    <property type="match status" value="1"/>
</dbReference>
<feature type="transmembrane region" description="Helical" evidence="10">
    <location>
        <begin position="150"/>
        <end position="171"/>
    </location>
</feature>
<feature type="transmembrane region" description="Helical" evidence="10">
    <location>
        <begin position="177"/>
        <end position="198"/>
    </location>
</feature>
<sequence length="557" mass="61620">MDSILLIIFISLAIASVLNIVLKKFSISHIIGYIFTGTIISNLFNFNASTDLDSLELIGEFGIVFLMFTIGLELSFNKLKKMKEIVFVNGTAQILFSTLLIFPLAHWVFKLDVQSSVIIALAFSLSSTAIVLTYLKKSKDIVTPYGQKSIAILIFQDLAVIPILLLISFMANNELSLTDVLLNTVVSATLVIVFMFTLGKKLIEWLLHFSTNAKLEELFLGSVLAIVIGASLLAHEMGFTYSLGAFIAGMIIAETNFHVKVESDIASYKDILLGAFFFSVGTKIDVMYFTSHLYLVFGVLAGVMLVKALIIYLLIRRKANKSDSVKAALALCQIGEFSFAIFTLATSENILSQELGSFLILVTVLSMIVTPFIVNNIYKLASFVVVEFYESDKITPIQNSNHTVICGFSVVGRIVAKELDKKGVNFLVISDNLQHVLLARERGYMAYFGHLDKRPVLESLKVEQSACVIVTVNNMTNKRIICQAVLDYYPDANLVVKINSRDEKQALSDLNINSFVHAQNETAKLIVKKSLLLVPGYVANNNTEQNNADTDKDDTLT</sequence>
<feature type="transmembrane region" description="Helical" evidence="10">
    <location>
        <begin position="295"/>
        <end position="315"/>
    </location>
</feature>
<dbReference type="InterPro" id="IPR003148">
    <property type="entry name" value="RCK_N"/>
</dbReference>
<evidence type="ECO:0000256" key="3">
    <source>
        <dbReference type="ARBA" id="ARBA00022449"/>
    </source>
</evidence>
<feature type="transmembrane region" description="Helical" evidence="10">
    <location>
        <begin position="54"/>
        <end position="74"/>
    </location>
</feature>
<dbReference type="GO" id="GO:1902600">
    <property type="term" value="P:proton transmembrane transport"/>
    <property type="evidence" value="ECO:0007669"/>
    <property type="project" value="InterPro"/>
</dbReference>
<feature type="transmembrane region" description="Helical" evidence="10">
    <location>
        <begin position="30"/>
        <end position="48"/>
    </location>
</feature>
<evidence type="ECO:0000256" key="2">
    <source>
        <dbReference type="ARBA" id="ARBA00022448"/>
    </source>
</evidence>
<dbReference type="SUPFAM" id="SSF51735">
    <property type="entry name" value="NAD(P)-binding Rossmann-fold domains"/>
    <property type="match status" value="1"/>
</dbReference>
<feature type="domain" description="RCK N-terminal" evidence="11">
    <location>
        <begin position="400"/>
        <end position="517"/>
    </location>
</feature>
<evidence type="ECO:0000256" key="7">
    <source>
        <dbReference type="ARBA" id="ARBA00022989"/>
    </source>
</evidence>
<dbReference type="InterPro" id="IPR038770">
    <property type="entry name" value="Na+/solute_symporter_sf"/>
</dbReference>
<dbReference type="AlphaFoldDB" id="A0A8J6M4M3"/>
<dbReference type="Gene3D" id="1.20.1530.20">
    <property type="match status" value="1"/>
</dbReference>
<dbReference type="PANTHER" id="PTHR46157">
    <property type="entry name" value="K(+) EFFLUX ANTIPORTER 3, CHLOROPLASTIC"/>
    <property type="match status" value="1"/>
</dbReference>
<feature type="transmembrane region" description="Helical" evidence="10">
    <location>
        <begin position="86"/>
        <end position="109"/>
    </location>
</feature>
<evidence type="ECO:0000256" key="5">
    <source>
        <dbReference type="ARBA" id="ARBA00022692"/>
    </source>
</evidence>
<evidence type="ECO:0000256" key="10">
    <source>
        <dbReference type="SAM" id="Phobius"/>
    </source>
</evidence>
<keyword evidence="4" id="KW-0633">Potassium transport</keyword>
<keyword evidence="5 10" id="KW-0812">Transmembrane</keyword>
<dbReference type="GO" id="GO:0006813">
    <property type="term" value="P:potassium ion transport"/>
    <property type="evidence" value="ECO:0007669"/>
    <property type="project" value="UniProtKB-KW"/>
</dbReference>
<dbReference type="Gene3D" id="3.40.50.720">
    <property type="entry name" value="NAD(P)-binding Rossmann-like Domain"/>
    <property type="match status" value="1"/>
</dbReference>
<dbReference type="Pfam" id="PF02254">
    <property type="entry name" value="TrkA_N"/>
    <property type="match status" value="1"/>
</dbReference>
<dbReference type="InterPro" id="IPR036291">
    <property type="entry name" value="NAD(P)-bd_dom_sf"/>
</dbReference>
<comment type="subcellular location">
    <subcellularLocation>
        <location evidence="1">Membrane</location>
        <topology evidence="1">Multi-pass membrane protein</topology>
    </subcellularLocation>
</comment>
<dbReference type="EMBL" id="JACNEP010000006">
    <property type="protein sequence ID" value="MBC3766146.1"/>
    <property type="molecule type" value="Genomic_DNA"/>
</dbReference>
<organism evidence="12 13">
    <name type="scientific">Neptunicella marina</name>
    <dbReference type="NCBI Taxonomy" id="2125989"/>
    <lineage>
        <taxon>Bacteria</taxon>
        <taxon>Pseudomonadati</taxon>
        <taxon>Pseudomonadota</taxon>
        <taxon>Gammaproteobacteria</taxon>
        <taxon>Alteromonadales</taxon>
        <taxon>Alteromonadaceae</taxon>
        <taxon>Neptunicella</taxon>
    </lineage>
</organism>
<reference evidence="12" key="1">
    <citation type="journal article" date="2018" name="Int. J. Syst. Evol. Microbiol.">
        <title>Neptunicella marina gen. nov., sp. nov., isolated from surface seawater.</title>
        <authorList>
            <person name="Liu X."/>
            <person name="Lai Q."/>
            <person name="Du Y."/>
            <person name="Zhang X."/>
            <person name="Liu Z."/>
            <person name="Sun F."/>
            <person name="Shao Z."/>
        </authorList>
    </citation>
    <scope>NUCLEOTIDE SEQUENCE</scope>
    <source>
        <strain evidence="12">S27-2</strain>
    </source>
</reference>
<evidence type="ECO:0000313" key="12">
    <source>
        <dbReference type="EMBL" id="MBC3766146.1"/>
    </source>
</evidence>
<evidence type="ECO:0000256" key="8">
    <source>
        <dbReference type="ARBA" id="ARBA00023065"/>
    </source>
</evidence>
<keyword evidence="8" id="KW-0406">Ion transport</keyword>
<feature type="transmembrane region" description="Helical" evidence="10">
    <location>
        <begin position="327"/>
        <end position="346"/>
    </location>
</feature>
<keyword evidence="3" id="KW-0050">Antiport</keyword>
<dbReference type="InterPro" id="IPR006153">
    <property type="entry name" value="Cation/H_exchanger_TM"/>
</dbReference>
<keyword evidence="13" id="KW-1185">Reference proteome</keyword>
<keyword evidence="9 10" id="KW-0472">Membrane</keyword>
<dbReference type="RefSeq" id="WP_186506617.1">
    <property type="nucleotide sequence ID" value="NZ_JACNEP010000006.1"/>
</dbReference>
<feature type="transmembrane region" description="Helical" evidence="10">
    <location>
        <begin position="115"/>
        <end position="135"/>
    </location>
</feature>
<evidence type="ECO:0000313" key="13">
    <source>
        <dbReference type="Proteomes" id="UP000601768"/>
    </source>
</evidence>
<gene>
    <name evidence="12" type="ORF">H8B19_09660</name>
</gene>
<feature type="transmembrane region" description="Helical" evidence="10">
    <location>
        <begin position="6"/>
        <end position="23"/>
    </location>
</feature>
<feature type="transmembrane region" description="Helical" evidence="10">
    <location>
        <begin position="358"/>
        <end position="378"/>
    </location>
</feature>
<keyword evidence="7 10" id="KW-1133">Transmembrane helix</keyword>
<keyword evidence="6" id="KW-0630">Potassium</keyword>
<evidence type="ECO:0000256" key="6">
    <source>
        <dbReference type="ARBA" id="ARBA00022958"/>
    </source>
</evidence>
<dbReference type="GO" id="GO:0015297">
    <property type="term" value="F:antiporter activity"/>
    <property type="evidence" value="ECO:0007669"/>
    <property type="project" value="UniProtKB-KW"/>
</dbReference>
<evidence type="ECO:0000256" key="4">
    <source>
        <dbReference type="ARBA" id="ARBA00022538"/>
    </source>
</evidence>
<dbReference type="GO" id="GO:0005886">
    <property type="term" value="C:plasma membrane"/>
    <property type="evidence" value="ECO:0007669"/>
    <property type="project" value="TreeGrafter"/>
</dbReference>
<keyword evidence="2" id="KW-0813">Transport</keyword>
<dbReference type="Pfam" id="PF00999">
    <property type="entry name" value="Na_H_Exchanger"/>
    <property type="match status" value="1"/>
</dbReference>
<evidence type="ECO:0000256" key="1">
    <source>
        <dbReference type="ARBA" id="ARBA00004141"/>
    </source>
</evidence>
<feature type="transmembrane region" description="Helical" evidence="10">
    <location>
        <begin position="218"/>
        <end position="235"/>
    </location>
</feature>
<evidence type="ECO:0000256" key="9">
    <source>
        <dbReference type="ARBA" id="ARBA00023136"/>
    </source>
</evidence>
<name>A0A8J6M4M3_9ALTE</name>
<reference evidence="12" key="2">
    <citation type="submission" date="2020-08" db="EMBL/GenBank/DDBJ databases">
        <authorList>
            <person name="Lai Q."/>
        </authorList>
    </citation>
    <scope>NUCLEOTIDE SEQUENCE</scope>
    <source>
        <strain evidence="12">S27-2</strain>
    </source>
</reference>
<dbReference type="Proteomes" id="UP000601768">
    <property type="component" value="Unassembled WGS sequence"/>
</dbReference>
<evidence type="ECO:0000259" key="11">
    <source>
        <dbReference type="PROSITE" id="PS51201"/>
    </source>
</evidence>
<comment type="caution">
    <text evidence="12">The sequence shown here is derived from an EMBL/GenBank/DDBJ whole genome shotgun (WGS) entry which is preliminary data.</text>
</comment>
<proteinExistence type="predicted"/>
<accession>A0A8J6M4M3</accession>
<dbReference type="PANTHER" id="PTHR46157:SF4">
    <property type="entry name" value="K(+) EFFLUX ANTIPORTER 3, CHLOROPLASTIC"/>
    <property type="match status" value="1"/>
</dbReference>
<protein>
    <submittedName>
        <fullName evidence="12">Cation:proton antiporter</fullName>
    </submittedName>
</protein>